<dbReference type="InterPro" id="IPR036779">
    <property type="entry name" value="LysM_dom_sf"/>
</dbReference>
<organism evidence="5 6">
    <name type="scientific">Pseudomarimonas salicorniae</name>
    <dbReference type="NCBI Taxonomy" id="2933270"/>
    <lineage>
        <taxon>Bacteria</taxon>
        <taxon>Pseudomonadati</taxon>
        <taxon>Pseudomonadota</taxon>
        <taxon>Gammaproteobacteria</taxon>
        <taxon>Lysobacterales</taxon>
        <taxon>Lysobacteraceae</taxon>
        <taxon>Pseudomarimonas</taxon>
    </lineage>
</organism>
<dbReference type="GO" id="GO:0008745">
    <property type="term" value="F:N-acetylmuramoyl-L-alanine amidase activity"/>
    <property type="evidence" value="ECO:0007669"/>
    <property type="project" value="UniProtKB-EC"/>
</dbReference>
<dbReference type="Gene3D" id="3.40.630.40">
    <property type="entry name" value="Zn-dependent exopeptidases"/>
    <property type="match status" value="1"/>
</dbReference>
<evidence type="ECO:0000256" key="3">
    <source>
        <dbReference type="ARBA" id="ARBA00022801"/>
    </source>
</evidence>
<dbReference type="SMART" id="SM00646">
    <property type="entry name" value="Ami_3"/>
    <property type="match status" value="1"/>
</dbReference>
<dbReference type="Pfam" id="PF01476">
    <property type="entry name" value="LysM"/>
    <property type="match status" value="1"/>
</dbReference>
<dbReference type="EC" id="3.5.1.28" evidence="2"/>
<dbReference type="SUPFAM" id="SSF53187">
    <property type="entry name" value="Zn-dependent exopeptidases"/>
    <property type="match status" value="1"/>
</dbReference>
<dbReference type="SMART" id="SM00257">
    <property type="entry name" value="LysM"/>
    <property type="match status" value="1"/>
</dbReference>
<dbReference type="Proteomes" id="UP001431449">
    <property type="component" value="Unassembled WGS sequence"/>
</dbReference>
<dbReference type="InterPro" id="IPR018392">
    <property type="entry name" value="LysM"/>
</dbReference>
<comment type="caution">
    <text evidence="5">The sequence shown here is derived from an EMBL/GenBank/DDBJ whole genome shotgun (WGS) entry which is preliminary data.</text>
</comment>
<proteinExistence type="predicted"/>
<dbReference type="SUPFAM" id="SSF54106">
    <property type="entry name" value="LysM domain"/>
    <property type="match status" value="1"/>
</dbReference>
<sequence>MIGLLLAGPVSSAELRGLRLAEEDGRTRAVFDLSGPIDYKLFGLAGPDRLVLDIKGSRLGSGFSAGEGTGVVRGVRTGLLGKTDLRVVLDLSGEVKPASFVLPPGDGHGHRLVVDLEGRAATPAEPVAVKTVATAVEDLQRPVIVAIDAGHGGQDPGAIGPKGSREKNLTLAMAREMARLVDAEPGMKAFLVRDGDYFIPLEERYRRARKAQADLFISVHADAFHKPTPSGASVYMLSQRGASSEAARWLARTENAADLVGGVKLDDKDNTLAAVLLDLAQSATLKASGDVANSVLSGLKRVGKTHKQQVERANFVVLRSPDVPSILVETGFISNPSDERKLNDADYRRRLSMAIIDGMRDYFYSQPPPGTWIAANVDVRAREHVVSRGETLSQIAARHGVPLSSLRTANQIRGDMVKVGDRLRIPSGVGPG</sequence>
<dbReference type="EMBL" id="JALNMH010000018">
    <property type="protein sequence ID" value="MCK7595434.1"/>
    <property type="molecule type" value="Genomic_DNA"/>
</dbReference>
<dbReference type="InterPro" id="IPR021731">
    <property type="entry name" value="AMIN_dom"/>
</dbReference>
<name>A0ABT0GLL8_9GAMM</name>
<dbReference type="PANTHER" id="PTHR30404:SF0">
    <property type="entry name" value="N-ACETYLMURAMOYL-L-ALANINE AMIDASE AMIC"/>
    <property type="match status" value="1"/>
</dbReference>
<evidence type="ECO:0000313" key="5">
    <source>
        <dbReference type="EMBL" id="MCK7595434.1"/>
    </source>
</evidence>
<gene>
    <name evidence="5" type="ORF">M0G41_17380</name>
</gene>
<dbReference type="PROSITE" id="PS51782">
    <property type="entry name" value="LYSM"/>
    <property type="match status" value="1"/>
</dbReference>
<keyword evidence="3 5" id="KW-0378">Hydrolase</keyword>
<dbReference type="InterPro" id="IPR050695">
    <property type="entry name" value="N-acetylmuramoyl_amidase_3"/>
</dbReference>
<dbReference type="CDD" id="cd02696">
    <property type="entry name" value="MurNAc-LAA"/>
    <property type="match status" value="1"/>
</dbReference>
<comment type="catalytic activity">
    <reaction evidence="1">
        <text>Hydrolyzes the link between N-acetylmuramoyl residues and L-amino acid residues in certain cell-wall glycopeptides.</text>
        <dbReference type="EC" id="3.5.1.28"/>
    </reaction>
</comment>
<accession>A0ABT0GLL8</accession>
<dbReference type="Pfam" id="PF01520">
    <property type="entry name" value="Amidase_3"/>
    <property type="match status" value="1"/>
</dbReference>
<evidence type="ECO:0000256" key="2">
    <source>
        <dbReference type="ARBA" id="ARBA00011901"/>
    </source>
</evidence>
<dbReference type="InterPro" id="IPR002508">
    <property type="entry name" value="MurNAc-LAA_cat"/>
</dbReference>
<dbReference type="PANTHER" id="PTHR30404">
    <property type="entry name" value="N-ACETYLMURAMOYL-L-ALANINE AMIDASE"/>
    <property type="match status" value="1"/>
</dbReference>
<keyword evidence="6" id="KW-1185">Reference proteome</keyword>
<evidence type="ECO:0000259" key="4">
    <source>
        <dbReference type="PROSITE" id="PS51782"/>
    </source>
</evidence>
<dbReference type="RefSeq" id="WP_248211383.1">
    <property type="nucleotide sequence ID" value="NZ_JALNMH010000018.1"/>
</dbReference>
<evidence type="ECO:0000313" key="6">
    <source>
        <dbReference type="Proteomes" id="UP001431449"/>
    </source>
</evidence>
<dbReference type="Gene3D" id="2.60.40.3500">
    <property type="match status" value="1"/>
</dbReference>
<reference evidence="5" key="1">
    <citation type="submission" date="2022-04" db="EMBL/GenBank/DDBJ databases">
        <title>Lysobacter sp. CAU 1642 isolated from sea sand.</title>
        <authorList>
            <person name="Kim W."/>
        </authorList>
    </citation>
    <scope>NUCLEOTIDE SEQUENCE</scope>
    <source>
        <strain evidence="5">CAU 1642</strain>
    </source>
</reference>
<dbReference type="CDD" id="cd00118">
    <property type="entry name" value="LysM"/>
    <property type="match status" value="1"/>
</dbReference>
<evidence type="ECO:0000256" key="1">
    <source>
        <dbReference type="ARBA" id="ARBA00001561"/>
    </source>
</evidence>
<dbReference type="Gene3D" id="3.10.350.10">
    <property type="entry name" value="LysM domain"/>
    <property type="match status" value="1"/>
</dbReference>
<protein>
    <recommendedName>
        <fullName evidence="2">N-acetylmuramoyl-L-alanine amidase</fullName>
        <ecNumber evidence="2">3.5.1.28</ecNumber>
    </recommendedName>
</protein>
<feature type="domain" description="LysM" evidence="4">
    <location>
        <begin position="382"/>
        <end position="425"/>
    </location>
</feature>
<dbReference type="Pfam" id="PF11741">
    <property type="entry name" value="AMIN"/>
    <property type="match status" value="1"/>
</dbReference>